<reference evidence="1 2" key="1">
    <citation type="journal article" date="2019" name="Sci. Rep.">
        <title>A high-quality genome of Eragrostis curvula grass provides insights into Poaceae evolution and supports new strategies to enhance forage quality.</title>
        <authorList>
            <person name="Carballo J."/>
            <person name="Santos B.A.C.M."/>
            <person name="Zappacosta D."/>
            <person name="Garbus I."/>
            <person name="Selva J.P."/>
            <person name="Gallo C.A."/>
            <person name="Diaz A."/>
            <person name="Albertini E."/>
            <person name="Caccamo M."/>
            <person name="Echenique V."/>
        </authorList>
    </citation>
    <scope>NUCLEOTIDE SEQUENCE [LARGE SCALE GENOMIC DNA]</scope>
    <source>
        <strain evidence="2">cv. Victoria</strain>
        <tissue evidence="1">Leaf</tissue>
    </source>
</reference>
<sequence length="67" mass="7532">MYGCALSLMDQVGCKYECGCMLSLWFSANHQGWTKYLDLRSLDDWIGPPLHHPFCLPADLNTHSGDA</sequence>
<evidence type="ECO:0000313" key="2">
    <source>
        <dbReference type="Proteomes" id="UP000324897"/>
    </source>
</evidence>
<protein>
    <submittedName>
        <fullName evidence="1">Uncharacterized protein</fullName>
    </submittedName>
</protein>
<proteinExistence type="predicted"/>
<dbReference type="Proteomes" id="UP000324897">
    <property type="component" value="Chromosome 6"/>
</dbReference>
<dbReference type="EMBL" id="RWGY01000002">
    <property type="protein sequence ID" value="TVU50796.1"/>
    <property type="molecule type" value="Genomic_DNA"/>
</dbReference>
<organism evidence="1 2">
    <name type="scientific">Eragrostis curvula</name>
    <name type="common">weeping love grass</name>
    <dbReference type="NCBI Taxonomy" id="38414"/>
    <lineage>
        <taxon>Eukaryota</taxon>
        <taxon>Viridiplantae</taxon>
        <taxon>Streptophyta</taxon>
        <taxon>Embryophyta</taxon>
        <taxon>Tracheophyta</taxon>
        <taxon>Spermatophyta</taxon>
        <taxon>Magnoliopsida</taxon>
        <taxon>Liliopsida</taxon>
        <taxon>Poales</taxon>
        <taxon>Poaceae</taxon>
        <taxon>PACMAD clade</taxon>
        <taxon>Chloridoideae</taxon>
        <taxon>Eragrostideae</taxon>
        <taxon>Eragrostidinae</taxon>
        <taxon>Eragrostis</taxon>
    </lineage>
</organism>
<dbReference type="AlphaFoldDB" id="A0A5J9WSC1"/>
<name>A0A5J9WSC1_9POAL</name>
<evidence type="ECO:0000313" key="1">
    <source>
        <dbReference type="EMBL" id="TVU50796.1"/>
    </source>
</evidence>
<comment type="caution">
    <text evidence="1">The sequence shown here is derived from an EMBL/GenBank/DDBJ whole genome shotgun (WGS) entry which is preliminary data.</text>
</comment>
<accession>A0A5J9WSC1</accession>
<dbReference type="Gramene" id="TVU50796">
    <property type="protein sequence ID" value="TVU50796"/>
    <property type="gene ID" value="EJB05_02186"/>
</dbReference>
<gene>
    <name evidence="1" type="ORF">EJB05_02186</name>
</gene>
<feature type="non-terminal residue" evidence="1">
    <location>
        <position position="1"/>
    </location>
</feature>
<keyword evidence="2" id="KW-1185">Reference proteome</keyword>